<evidence type="ECO:0000256" key="7">
    <source>
        <dbReference type="SAM" id="Phobius"/>
    </source>
</evidence>
<dbReference type="InterPro" id="IPR052159">
    <property type="entry name" value="Competence_DNA_uptake"/>
</dbReference>
<proteinExistence type="predicted"/>
<evidence type="ECO:0000256" key="6">
    <source>
        <dbReference type="SAM" id="MobiDB-lite"/>
    </source>
</evidence>
<feature type="transmembrane region" description="Helical" evidence="7">
    <location>
        <begin position="224"/>
        <end position="244"/>
    </location>
</feature>
<evidence type="ECO:0000313" key="9">
    <source>
        <dbReference type="EMBL" id="MFC0316492.1"/>
    </source>
</evidence>
<dbReference type="RefSeq" id="WP_382366234.1">
    <property type="nucleotide sequence ID" value="NZ_JBHLWV010000045.1"/>
</dbReference>
<feature type="transmembrane region" description="Helical" evidence="7">
    <location>
        <begin position="69"/>
        <end position="87"/>
    </location>
</feature>
<dbReference type="NCBIfam" id="TIGR00360">
    <property type="entry name" value="ComEC_N-term"/>
    <property type="match status" value="1"/>
</dbReference>
<evidence type="ECO:0000256" key="3">
    <source>
        <dbReference type="ARBA" id="ARBA00022692"/>
    </source>
</evidence>
<feature type="transmembrane region" description="Helical" evidence="7">
    <location>
        <begin position="123"/>
        <end position="145"/>
    </location>
</feature>
<protein>
    <submittedName>
        <fullName evidence="9">ComEC/Rec2 family competence protein</fullName>
    </submittedName>
</protein>
<feature type="domain" description="ComEC/Rec2-related protein" evidence="8">
    <location>
        <begin position="1"/>
        <end position="239"/>
    </location>
</feature>
<reference evidence="9 10" key="1">
    <citation type="submission" date="2024-09" db="EMBL/GenBank/DDBJ databases">
        <authorList>
            <person name="Sun Q."/>
            <person name="Mori K."/>
        </authorList>
    </citation>
    <scope>NUCLEOTIDE SEQUENCE [LARGE SCALE GENOMIC DNA]</scope>
    <source>
        <strain evidence="9 10">CCM 7957</strain>
    </source>
</reference>
<keyword evidence="5 7" id="KW-0472">Membrane</keyword>
<evidence type="ECO:0000256" key="2">
    <source>
        <dbReference type="ARBA" id="ARBA00022475"/>
    </source>
</evidence>
<dbReference type="PANTHER" id="PTHR30619">
    <property type="entry name" value="DNA INTERNALIZATION/COMPETENCE PROTEIN COMEC/REC2"/>
    <property type="match status" value="1"/>
</dbReference>
<evidence type="ECO:0000313" key="10">
    <source>
        <dbReference type="Proteomes" id="UP001589783"/>
    </source>
</evidence>
<sequence length="294" mass="29985">SGANFSLVCGAVVLGVRLLGASTRLTVAMGLVAMLGFVVLVRPTDSVLRAAVMGGVGLVGALAARRAQALPALGTAVVVVLLFWPQMAVGPGFALSVAATLGLVLWAAPLRRWWMARRVPEPLAVLLAMTMAAQVLTTPLVIAISDRVSLVSLPANVLVAPTVGVIALLGTAAALVGAVGSVSGVAALVAEWLLRATGPELWWLIGCADTLGGWAWSAPQVPGWQAATLLVLLALSASLAWRAAHSRLRIPFPRAFSTCAGTESSIGKVFRGGRRIGGTSGAGGAGGGGRRRRR</sequence>
<evidence type="ECO:0000256" key="4">
    <source>
        <dbReference type="ARBA" id="ARBA00022989"/>
    </source>
</evidence>
<evidence type="ECO:0000256" key="5">
    <source>
        <dbReference type="ARBA" id="ARBA00023136"/>
    </source>
</evidence>
<accession>A0ABV6HD28</accession>
<organism evidence="9 10">
    <name type="scientific">Gordonia phosphorivorans</name>
    <dbReference type="NCBI Taxonomy" id="1056982"/>
    <lineage>
        <taxon>Bacteria</taxon>
        <taxon>Bacillati</taxon>
        <taxon>Actinomycetota</taxon>
        <taxon>Actinomycetes</taxon>
        <taxon>Mycobacteriales</taxon>
        <taxon>Gordoniaceae</taxon>
        <taxon>Gordonia</taxon>
    </lineage>
</organism>
<feature type="transmembrane region" description="Helical" evidence="7">
    <location>
        <begin position="25"/>
        <end position="41"/>
    </location>
</feature>
<feature type="transmembrane region" description="Helical" evidence="7">
    <location>
        <begin position="93"/>
        <end position="111"/>
    </location>
</feature>
<dbReference type="EMBL" id="JBHLWV010000045">
    <property type="protein sequence ID" value="MFC0316492.1"/>
    <property type="molecule type" value="Genomic_DNA"/>
</dbReference>
<feature type="compositionally biased region" description="Gly residues" evidence="6">
    <location>
        <begin position="275"/>
        <end position="288"/>
    </location>
</feature>
<feature type="region of interest" description="Disordered" evidence="6">
    <location>
        <begin position="273"/>
        <end position="294"/>
    </location>
</feature>
<dbReference type="InterPro" id="IPR004477">
    <property type="entry name" value="ComEC_N"/>
</dbReference>
<comment type="caution">
    <text evidence="9">The sequence shown here is derived from an EMBL/GenBank/DDBJ whole genome shotgun (WGS) entry which is preliminary data.</text>
</comment>
<keyword evidence="2" id="KW-1003">Cell membrane</keyword>
<keyword evidence="4 7" id="KW-1133">Transmembrane helix</keyword>
<keyword evidence="3 7" id="KW-0812">Transmembrane</keyword>
<keyword evidence="10" id="KW-1185">Reference proteome</keyword>
<evidence type="ECO:0000256" key="1">
    <source>
        <dbReference type="ARBA" id="ARBA00004651"/>
    </source>
</evidence>
<dbReference type="PANTHER" id="PTHR30619:SF1">
    <property type="entry name" value="RECOMBINATION PROTEIN 2"/>
    <property type="match status" value="1"/>
</dbReference>
<dbReference type="Proteomes" id="UP001589783">
    <property type="component" value="Unassembled WGS sequence"/>
</dbReference>
<comment type="subcellular location">
    <subcellularLocation>
        <location evidence="1">Cell membrane</location>
        <topology evidence="1">Multi-pass membrane protein</topology>
    </subcellularLocation>
</comment>
<gene>
    <name evidence="9" type="ORF">ACFFJD_16735</name>
</gene>
<feature type="non-terminal residue" evidence="9">
    <location>
        <position position="1"/>
    </location>
</feature>
<evidence type="ECO:0000259" key="8">
    <source>
        <dbReference type="Pfam" id="PF03772"/>
    </source>
</evidence>
<dbReference type="Pfam" id="PF03772">
    <property type="entry name" value="Competence"/>
    <property type="match status" value="1"/>
</dbReference>
<feature type="transmembrane region" description="Helical" evidence="7">
    <location>
        <begin position="165"/>
        <end position="189"/>
    </location>
</feature>
<name>A0ABV6HD28_9ACTN</name>